<evidence type="ECO:0000256" key="5">
    <source>
        <dbReference type="ARBA" id="ARBA00022801"/>
    </source>
</evidence>
<dbReference type="GO" id="GO:0005829">
    <property type="term" value="C:cytosol"/>
    <property type="evidence" value="ECO:0007669"/>
    <property type="project" value="TreeGrafter"/>
</dbReference>
<dbReference type="Proteomes" id="UP000426444">
    <property type="component" value="Chromosome"/>
</dbReference>
<accession>A0A6I6DB07</accession>
<comment type="caution">
    <text evidence="11">Lacks conserved residue(s) required for the propagation of feature annotation.</text>
</comment>
<comment type="catalytic activity">
    <reaction evidence="11">
        <text>(6R)-5,10-methylene-5,6,7,8-tetrahydrofolate + NADP(+) = (6R)-5,10-methenyltetrahydrofolate + NADPH</text>
        <dbReference type="Rhea" id="RHEA:22812"/>
        <dbReference type="ChEBI" id="CHEBI:15636"/>
        <dbReference type="ChEBI" id="CHEBI:57455"/>
        <dbReference type="ChEBI" id="CHEBI:57783"/>
        <dbReference type="ChEBI" id="CHEBI:58349"/>
        <dbReference type="EC" id="1.5.1.5"/>
    </reaction>
</comment>
<evidence type="ECO:0000259" key="12">
    <source>
        <dbReference type="Pfam" id="PF00763"/>
    </source>
</evidence>
<sequence length="268" mass="29210">MIIYGKEIVAKMKQSIKEEAAKKSMKLVVIQVGDDKTSEAYIRGIKKFADEAEVELEILNLPEQSSENELKDVITKLNNDNSVTGIMIQTPLPKQLDINNLIDYVEKDVEGINNINLGKLISKEDGIKPSTPKAVIRMLKEHNVDLQGKKVTIIGRSKILGHPLAVMMTNENATVTLCHSRTKNIEDEIRNADIIVAALGQANFITADMVREDAVIIDAGINFVDGKMCGDVDEAAKNKAAMASAVPGGVGGITVAELFDNLRVLSEQ</sequence>
<evidence type="ECO:0000256" key="8">
    <source>
        <dbReference type="ARBA" id="ARBA00023102"/>
    </source>
</evidence>
<comment type="pathway">
    <text evidence="1 11">One-carbon metabolism; tetrahydrofolate interconversion.</text>
</comment>
<dbReference type="SUPFAM" id="SSF51735">
    <property type="entry name" value="NAD(P)-binding Rossmann-fold domains"/>
    <property type="match status" value="1"/>
</dbReference>
<evidence type="ECO:0000313" key="14">
    <source>
        <dbReference type="EMBL" id="QGT99948.1"/>
    </source>
</evidence>
<dbReference type="PANTHER" id="PTHR48099">
    <property type="entry name" value="C-1-TETRAHYDROFOLATE SYNTHASE, CYTOPLASMIC-RELATED"/>
    <property type="match status" value="1"/>
</dbReference>
<dbReference type="PANTHER" id="PTHR48099:SF5">
    <property type="entry name" value="C-1-TETRAHYDROFOLATE SYNTHASE, CYTOPLASMIC"/>
    <property type="match status" value="1"/>
</dbReference>
<dbReference type="OrthoDB" id="9803580at2"/>
<dbReference type="Pfam" id="PF00763">
    <property type="entry name" value="THF_DHG_CYH"/>
    <property type="match status" value="1"/>
</dbReference>
<keyword evidence="10 11" id="KW-0511">Multifunctional enzyme</keyword>
<dbReference type="InterPro" id="IPR036291">
    <property type="entry name" value="NAD(P)-bd_dom_sf"/>
</dbReference>
<dbReference type="GO" id="GO:0004488">
    <property type="term" value="F:methylenetetrahydrofolate dehydrogenase (NADP+) activity"/>
    <property type="evidence" value="ECO:0007669"/>
    <property type="project" value="UniProtKB-UniRule"/>
</dbReference>
<dbReference type="EMBL" id="CP046457">
    <property type="protein sequence ID" value="QGT99948.1"/>
    <property type="molecule type" value="Genomic_DNA"/>
</dbReference>
<reference evidence="15" key="1">
    <citation type="journal article" date="2019" name="Microbiology">
        <title>Complete Genome Sequence of an Uncultured Bacterium of the Candidate Phylum Bipolaricaulota.</title>
        <authorList>
            <person name="Kadnikov V.V."/>
            <person name="Mardanov A.V."/>
            <person name="Beletsky A.V."/>
            <person name="Frank Y.A."/>
            <person name="Karnachuk O.V."/>
            <person name="Ravin N.V."/>
        </authorList>
    </citation>
    <scope>NUCLEOTIDE SEQUENCE [LARGE SCALE GENOMIC DNA]</scope>
</reference>
<dbReference type="InterPro" id="IPR020631">
    <property type="entry name" value="THF_DH/CycHdrlase_NAD-bd_dom"/>
</dbReference>
<dbReference type="PRINTS" id="PR00085">
    <property type="entry name" value="THFDHDRGNASE"/>
</dbReference>
<dbReference type="UniPathway" id="UPA00193"/>
<dbReference type="HAMAP" id="MF_01576">
    <property type="entry name" value="THF_DHG_CYH"/>
    <property type="match status" value="1"/>
</dbReference>
<comment type="subunit">
    <text evidence="11">Homodimer.</text>
</comment>
<keyword evidence="5 11" id="KW-0378">Hydrolase</keyword>
<dbReference type="InterPro" id="IPR000672">
    <property type="entry name" value="THF_DH/CycHdrlase"/>
</dbReference>
<evidence type="ECO:0000256" key="2">
    <source>
        <dbReference type="ARBA" id="ARBA00022563"/>
    </source>
</evidence>
<comment type="similarity">
    <text evidence="11">Belongs to the tetrahydrofolate dehydrogenase/cyclohydrolase family.</text>
</comment>
<dbReference type="KEGG" id="salq:SYNTR_1355"/>
<evidence type="ECO:0000256" key="7">
    <source>
        <dbReference type="ARBA" id="ARBA00023002"/>
    </source>
</evidence>
<dbReference type="SUPFAM" id="SSF53223">
    <property type="entry name" value="Aminoacid dehydrogenase-like, N-terminal domain"/>
    <property type="match status" value="1"/>
</dbReference>
<feature type="domain" description="Tetrahydrofolate dehydrogenase/cyclohydrolase NAD(P)-binding" evidence="13">
    <location>
        <begin position="129"/>
        <end position="262"/>
    </location>
</feature>
<keyword evidence="6 11" id="KW-0521">NADP</keyword>
<evidence type="ECO:0000256" key="9">
    <source>
        <dbReference type="ARBA" id="ARBA00023167"/>
    </source>
</evidence>
<dbReference type="InterPro" id="IPR020630">
    <property type="entry name" value="THF_DH/CycHdrlase_cat_dom"/>
</dbReference>
<keyword evidence="15" id="KW-1185">Reference proteome</keyword>
<dbReference type="EC" id="1.5.1.5" evidence="11"/>
<dbReference type="InterPro" id="IPR046346">
    <property type="entry name" value="Aminoacid_DH-like_N_sf"/>
</dbReference>
<evidence type="ECO:0000313" key="15">
    <source>
        <dbReference type="Proteomes" id="UP000426444"/>
    </source>
</evidence>
<evidence type="ECO:0000256" key="10">
    <source>
        <dbReference type="ARBA" id="ARBA00023268"/>
    </source>
</evidence>
<dbReference type="CDD" id="cd01080">
    <property type="entry name" value="NAD_bind_m-THF_DH_Cyclohyd"/>
    <property type="match status" value="1"/>
</dbReference>
<keyword evidence="8 11" id="KW-0368">Histidine biosynthesis</keyword>
<proteinExistence type="inferred from homology"/>
<keyword evidence="7 11" id="KW-0560">Oxidoreductase</keyword>
<dbReference type="GO" id="GO:0006164">
    <property type="term" value="P:purine nucleotide biosynthetic process"/>
    <property type="evidence" value="ECO:0007669"/>
    <property type="project" value="UniProtKB-KW"/>
</dbReference>
<keyword evidence="2 11" id="KW-0554">One-carbon metabolism</keyword>
<comment type="catalytic activity">
    <reaction evidence="11">
        <text>(6R)-5,10-methenyltetrahydrofolate + H2O = (6R)-10-formyltetrahydrofolate + H(+)</text>
        <dbReference type="Rhea" id="RHEA:23700"/>
        <dbReference type="ChEBI" id="CHEBI:15377"/>
        <dbReference type="ChEBI" id="CHEBI:15378"/>
        <dbReference type="ChEBI" id="CHEBI:57455"/>
        <dbReference type="ChEBI" id="CHEBI:195366"/>
        <dbReference type="EC" id="3.5.4.9"/>
    </reaction>
</comment>
<dbReference type="AlphaFoldDB" id="A0A6I6DB07"/>
<keyword evidence="4 11" id="KW-0658">Purine biosynthesis</keyword>
<dbReference type="GO" id="GO:0000105">
    <property type="term" value="P:L-histidine biosynthetic process"/>
    <property type="evidence" value="ECO:0007669"/>
    <property type="project" value="UniProtKB-KW"/>
</dbReference>
<dbReference type="GO" id="GO:0009086">
    <property type="term" value="P:methionine biosynthetic process"/>
    <property type="evidence" value="ECO:0007669"/>
    <property type="project" value="UniProtKB-KW"/>
</dbReference>
<dbReference type="EC" id="3.5.4.9" evidence="11"/>
<keyword evidence="9 11" id="KW-0486">Methionine biosynthesis</keyword>
<dbReference type="GO" id="GO:0004477">
    <property type="term" value="F:methenyltetrahydrofolate cyclohydrolase activity"/>
    <property type="evidence" value="ECO:0007669"/>
    <property type="project" value="UniProtKB-UniRule"/>
</dbReference>
<name>A0A6I6DB07_9FIRM</name>
<gene>
    <name evidence="11" type="primary">folD</name>
    <name evidence="14" type="ORF">SYNTR_1355</name>
</gene>
<evidence type="ECO:0000256" key="6">
    <source>
        <dbReference type="ARBA" id="ARBA00022857"/>
    </source>
</evidence>
<dbReference type="RefSeq" id="WP_156203787.1">
    <property type="nucleotide sequence ID" value="NZ_CP046457.1"/>
</dbReference>
<evidence type="ECO:0000259" key="13">
    <source>
        <dbReference type="Pfam" id="PF02882"/>
    </source>
</evidence>
<feature type="binding site" evidence="11">
    <location>
        <position position="221"/>
    </location>
    <ligand>
        <name>NADP(+)</name>
        <dbReference type="ChEBI" id="CHEBI:58349"/>
    </ligand>
</feature>
<evidence type="ECO:0000256" key="4">
    <source>
        <dbReference type="ARBA" id="ARBA00022755"/>
    </source>
</evidence>
<dbReference type="Pfam" id="PF02882">
    <property type="entry name" value="THF_DHG_CYH_C"/>
    <property type="match status" value="1"/>
</dbReference>
<dbReference type="FunFam" id="3.40.50.720:FF:000094">
    <property type="entry name" value="Bifunctional protein FolD"/>
    <property type="match status" value="1"/>
</dbReference>
<dbReference type="Gene3D" id="3.40.50.720">
    <property type="entry name" value="NAD(P)-binding Rossmann-like Domain"/>
    <property type="match status" value="1"/>
</dbReference>
<evidence type="ECO:0000256" key="3">
    <source>
        <dbReference type="ARBA" id="ARBA00022605"/>
    </source>
</evidence>
<evidence type="ECO:0000256" key="1">
    <source>
        <dbReference type="ARBA" id="ARBA00004777"/>
    </source>
</evidence>
<feature type="domain" description="Tetrahydrofolate dehydrogenase/cyclohydrolase catalytic" evidence="12">
    <location>
        <begin position="3"/>
        <end position="110"/>
    </location>
</feature>
<organism evidence="14 15">
    <name type="scientific">Candidatus Syntrophocurvum alkaliphilum</name>
    <dbReference type="NCBI Taxonomy" id="2293317"/>
    <lineage>
        <taxon>Bacteria</taxon>
        <taxon>Bacillati</taxon>
        <taxon>Bacillota</taxon>
        <taxon>Clostridia</taxon>
        <taxon>Eubacteriales</taxon>
        <taxon>Syntrophomonadaceae</taxon>
        <taxon>Candidatus Syntrophocurvum</taxon>
    </lineage>
</organism>
<keyword evidence="3 11" id="KW-0028">Amino-acid biosynthesis</keyword>
<feature type="binding site" evidence="11">
    <location>
        <begin position="155"/>
        <end position="157"/>
    </location>
    <ligand>
        <name>NADP(+)</name>
        <dbReference type="ChEBI" id="CHEBI:58349"/>
    </ligand>
</feature>
<dbReference type="GO" id="GO:0035999">
    <property type="term" value="P:tetrahydrofolate interconversion"/>
    <property type="evidence" value="ECO:0007669"/>
    <property type="project" value="UniProtKB-UniRule"/>
</dbReference>
<evidence type="ECO:0000256" key="11">
    <source>
        <dbReference type="HAMAP-Rule" id="MF_01576"/>
    </source>
</evidence>
<protein>
    <recommendedName>
        <fullName evidence="11">Bifunctional protein FolD</fullName>
    </recommendedName>
    <domain>
        <recommendedName>
            <fullName evidence="11">Methylenetetrahydrofolate dehydrogenase</fullName>
            <ecNumber evidence="11">1.5.1.5</ecNumber>
        </recommendedName>
    </domain>
    <domain>
        <recommendedName>
            <fullName evidence="11">Methenyltetrahydrofolate cyclohydrolase</fullName>
            <ecNumber evidence="11">3.5.4.9</ecNumber>
        </recommendedName>
    </domain>
</protein>
<dbReference type="Gene3D" id="3.40.50.10860">
    <property type="entry name" value="Leucine Dehydrogenase, chain A, domain 1"/>
    <property type="match status" value="1"/>
</dbReference>
<comment type="function">
    <text evidence="11">Catalyzes the oxidation of 5,10-methylenetetrahydrofolate to 5,10-methenyltetrahydrofolate and then the hydrolysis of 5,10-methenyltetrahydrofolate to 10-formyltetrahydrofolate.</text>
</comment>